<dbReference type="Proteomes" id="UP000199051">
    <property type="component" value="Unassembled WGS sequence"/>
</dbReference>
<evidence type="ECO:0000256" key="1">
    <source>
        <dbReference type="SAM" id="Coils"/>
    </source>
</evidence>
<evidence type="ECO:0000313" key="3">
    <source>
        <dbReference type="Proteomes" id="UP000199051"/>
    </source>
</evidence>
<evidence type="ECO:0008006" key="4">
    <source>
        <dbReference type="Google" id="ProtNLM"/>
    </source>
</evidence>
<sequence length="259" mass="29372">MSEIVPLSTGFDLAWRGYRKRQVRDYIRCAEEDLRCVSEDRDAALQKAQRVADELERLRRENLVLRQRIDRICRAPVDLTGAEDRARRVLQLAQAEAEELLARARAVAARSWSTVRAMETSARDRHERLNRVAEAEHTALTARTHTLITAQSAAAERRRQELDEEAESLRTRVMADFDLAMSARRAEQATALAEARARAEEQAQRVVSSAEAQVRALHRHRDSVAGRLREVRELLVEAESELGFSRRTTTVRALPTAGA</sequence>
<accession>A0A1H9WHV3</accession>
<name>A0A1H9WHV3_9PSEU</name>
<keyword evidence="1" id="KW-0175">Coiled coil</keyword>
<feature type="coiled-coil region" evidence="1">
    <location>
        <begin position="41"/>
        <end position="110"/>
    </location>
</feature>
<dbReference type="AlphaFoldDB" id="A0A1H9WHV3"/>
<gene>
    <name evidence="2" type="ORF">SAMN04487818_110217</name>
</gene>
<keyword evidence="3" id="KW-1185">Reference proteome</keyword>
<dbReference type="STRING" id="155974.SAMN04487818_110217"/>
<organism evidence="2 3">
    <name type="scientific">Actinokineospora terrae</name>
    <dbReference type="NCBI Taxonomy" id="155974"/>
    <lineage>
        <taxon>Bacteria</taxon>
        <taxon>Bacillati</taxon>
        <taxon>Actinomycetota</taxon>
        <taxon>Actinomycetes</taxon>
        <taxon>Pseudonocardiales</taxon>
        <taxon>Pseudonocardiaceae</taxon>
        <taxon>Actinokineospora</taxon>
    </lineage>
</organism>
<evidence type="ECO:0000313" key="2">
    <source>
        <dbReference type="EMBL" id="SES33424.1"/>
    </source>
</evidence>
<protein>
    <recommendedName>
        <fullName evidence="4">DivIVA protein</fullName>
    </recommendedName>
</protein>
<dbReference type="EMBL" id="FOGI01000010">
    <property type="protein sequence ID" value="SES33424.1"/>
    <property type="molecule type" value="Genomic_DNA"/>
</dbReference>
<reference evidence="3" key="1">
    <citation type="submission" date="2016-10" db="EMBL/GenBank/DDBJ databases">
        <authorList>
            <person name="Varghese N."/>
            <person name="Submissions S."/>
        </authorList>
    </citation>
    <scope>NUCLEOTIDE SEQUENCE [LARGE SCALE GENOMIC DNA]</scope>
    <source>
        <strain evidence="3">DSM 44260</strain>
    </source>
</reference>
<dbReference type="RefSeq" id="WP_092782907.1">
    <property type="nucleotide sequence ID" value="NZ_FOGI01000010.1"/>
</dbReference>
<proteinExistence type="predicted"/>